<dbReference type="Proteomes" id="UP000005615">
    <property type="component" value="Unassembled WGS sequence"/>
</dbReference>
<keyword evidence="1" id="KW-0472">Membrane</keyword>
<evidence type="ECO:0000313" key="3">
    <source>
        <dbReference type="Proteomes" id="UP000005615"/>
    </source>
</evidence>
<organism evidence="2 3">
    <name type="scientific">Aequoribacter fuscus</name>
    <dbReference type="NCBI Taxonomy" id="2518989"/>
    <lineage>
        <taxon>Bacteria</taxon>
        <taxon>Pseudomonadati</taxon>
        <taxon>Pseudomonadota</taxon>
        <taxon>Gammaproteobacteria</taxon>
        <taxon>Cellvibrionales</taxon>
        <taxon>Halieaceae</taxon>
        <taxon>Aequoribacter</taxon>
    </lineage>
</organism>
<dbReference type="EMBL" id="AEIG01000021">
    <property type="protein sequence ID" value="EGG30166.1"/>
    <property type="molecule type" value="Genomic_DNA"/>
</dbReference>
<keyword evidence="1" id="KW-1133">Transmembrane helix</keyword>
<keyword evidence="1" id="KW-0812">Transmembrane</keyword>
<feature type="transmembrane region" description="Helical" evidence="1">
    <location>
        <begin position="14"/>
        <end position="33"/>
    </location>
</feature>
<evidence type="ECO:0000256" key="1">
    <source>
        <dbReference type="SAM" id="Phobius"/>
    </source>
</evidence>
<protein>
    <submittedName>
        <fullName evidence="2">Uncharacterized protein</fullName>
    </submittedName>
</protein>
<accession>F3L0E8</accession>
<reference evidence="2 3" key="1">
    <citation type="journal article" date="2011" name="J. Bacteriol.">
        <title>Genome sequence of strain IMCC3088, a proteorhodopsin-containing marine bacterium belonging to the OM60/NOR5 clade.</title>
        <authorList>
            <person name="Jang Y."/>
            <person name="Oh H.M."/>
            <person name="Kang I."/>
            <person name="Lee K."/>
            <person name="Yang S.J."/>
            <person name="Cho J.C."/>
        </authorList>
    </citation>
    <scope>NUCLEOTIDE SEQUENCE [LARGE SCALE GENOMIC DNA]</scope>
    <source>
        <strain evidence="2 3">IMCC3088</strain>
    </source>
</reference>
<sequence>MVRVGQGVGLIHRLWHSMVLASVLLAWLGRGLAKTLLV</sequence>
<keyword evidence="3" id="KW-1185">Reference proteome</keyword>
<evidence type="ECO:0000313" key="2">
    <source>
        <dbReference type="EMBL" id="EGG30166.1"/>
    </source>
</evidence>
<dbReference type="AlphaFoldDB" id="F3L0E8"/>
<comment type="caution">
    <text evidence="2">The sequence shown here is derived from an EMBL/GenBank/DDBJ whole genome shotgun (WGS) entry which is preliminary data.</text>
</comment>
<gene>
    <name evidence="2" type="ORF">IMCC3088_869</name>
</gene>
<name>F3L0E8_9GAMM</name>
<dbReference type="STRING" id="2518989.IMCC3088_869"/>
<proteinExistence type="predicted"/>